<evidence type="ECO:0000256" key="1">
    <source>
        <dbReference type="ARBA" id="ARBA00006756"/>
    </source>
</evidence>
<keyword evidence="3" id="KW-0653">Protein transport</keyword>
<dbReference type="InterPro" id="IPR016159">
    <property type="entry name" value="Cullin_repeat-like_dom_sf"/>
</dbReference>
<keyword evidence="2 3" id="KW-0813">Transport</keyword>
<protein>
    <recommendedName>
        <fullName evidence="3">Exocyst subunit Exo70 family protein</fullName>
    </recommendedName>
</protein>
<dbReference type="GO" id="GO:0015031">
    <property type="term" value="P:protein transport"/>
    <property type="evidence" value="ECO:0007669"/>
    <property type="project" value="UniProtKB-KW"/>
</dbReference>
<evidence type="ECO:0000313" key="6">
    <source>
        <dbReference type="Proteomes" id="UP001634393"/>
    </source>
</evidence>
<organism evidence="5 6">
    <name type="scientific">Penstemon smallii</name>
    <dbReference type="NCBI Taxonomy" id="265156"/>
    <lineage>
        <taxon>Eukaryota</taxon>
        <taxon>Viridiplantae</taxon>
        <taxon>Streptophyta</taxon>
        <taxon>Embryophyta</taxon>
        <taxon>Tracheophyta</taxon>
        <taxon>Spermatophyta</taxon>
        <taxon>Magnoliopsida</taxon>
        <taxon>eudicotyledons</taxon>
        <taxon>Gunneridae</taxon>
        <taxon>Pentapetalae</taxon>
        <taxon>asterids</taxon>
        <taxon>lamiids</taxon>
        <taxon>Lamiales</taxon>
        <taxon>Plantaginaceae</taxon>
        <taxon>Cheloneae</taxon>
        <taxon>Penstemon</taxon>
    </lineage>
</organism>
<dbReference type="SUPFAM" id="SSF74788">
    <property type="entry name" value="Cullin repeat-like"/>
    <property type="match status" value="1"/>
</dbReference>
<comment type="similarity">
    <text evidence="1 3">Belongs to the EXO70 family.</text>
</comment>
<evidence type="ECO:0000256" key="3">
    <source>
        <dbReference type="RuleBase" id="RU365026"/>
    </source>
</evidence>
<keyword evidence="3" id="KW-0268">Exocytosis</keyword>
<gene>
    <name evidence="5" type="ORF">ACJIZ3_021055</name>
</gene>
<name>A0ABD3SKV3_9LAMI</name>
<sequence length="652" mass="75119">MAEIQNLDAAREILKSSIEKSRNIAIAIDETGSRMKETSHNLALLQANVQEMAHNCAFYEIRSHVDRAIGPSTTVLKVLDVVYELQESLEVGPGTDIYTYVTTIKRLQDALKLLANNCSLVILWLQDVVQFLEKNKDDLYLYKVTKVLKILTELKAKRESFQQKGGVLSSAFDKVESEYKHLLTKYSSSFPEHIVRELQAIIELLAANNRIQDCVSIYTEVRIANARATLKGLDLHYLDIQLSESNSVETVERYIDPWDNHMEFIVRHLLQTEYKLCHEVFHKKIGSDVSMNCFAKIATQCGFHEILNFGCRVTNCKKEAIKLLKLLKIFATLDKLRLDFNELFTGKFCVKIQNQTRELVEKVVNRACEIFFELLVQVELQRESSPPLDGSVPRLVLFVSEYCNQLLEEENTSFLVRVLEIYQLWNKVKFEQGVMHNEILKIMRALEVNLETWAKSYNDKALSCLFTMNNHWYLCNNIKGTKLGDLMGESWLRACEEYIEYYATLYVHESWEKLLVLLSEEGLILFPGGRAVDQSLVKKRLTVFCEAFDDVYKKQCKWILHDKALRWKIFQLVVESIVVPYKRYLERFMPGFEDEVDIGNNVKYSAVKLENLVGLLFQPKVGKFGSRKCTGLIGMENNNTVINHFSSTPAAA</sequence>
<evidence type="ECO:0000313" key="5">
    <source>
        <dbReference type="EMBL" id="KAL3825026.1"/>
    </source>
</evidence>
<dbReference type="Gene3D" id="1.20.1280.170">
    <property type="entry name" value="Exocyst complex component Exo70"/>
    <property type="match status" value="1"/>
</dbReference>
<dbReference type="InterPro" id="IPR046364">
    <property type="entry name" value="Exo70_C"/>
</dbReference>
<comment type="function">
    <text evidence="3">Component of the exocyst complex.</text>
</comment>
<reference evidence="5 6" key="1">
    <citation type="submission" date="2024-12" db="EMBL/GenBank/DDBJ databases">
        <title>The unique morphological basis and parallel evolutionary history of personate flowers in Penstemon.</title>
        <authorList>
            <person name="Depatie T.H."/>
            <person name="Wessinger C.A."/>
        </authorList>
    </citation>
    <scope>NUCLEOTIDE SEQUENCE [LARGE SCALE GENOMIC DNA]</scope>
    <source>
        <strain evidence="5">WTNN_2</strain>
        <tissue evidence="5">Leaf</tissue>
    </source>
</reference>
<dbReference type="InterPro" id="IPR004140">
    <property type="entry name" value="Exo70"/>
</dbReference>
<feature type="domain" description="Exocyst complex subunit Exo70 C-terminal" evidence="4">
    <location>
        <begin position="258"/>
        <end position="612"/>
    </location>
</feature>
<proteinExistence type="inferred from homology"/>
<dbReference type="GO" id="GO:0006887">
    <property type="term" value="P:exocytosis"/>
    <property type="evidence" value="ECO:0007669"/>
    <property type="project" value="UniProtKB-KW"/>
</dbReference>
<dbReference type="EMBL" id="JBJXBP010000006">
    <property type="protein sequence ID" value="KAL3825026.1"/>
    <property type="molecule type" value="Genomic_DNA"/>
</dbReference>
<dbReference type="Pfam" id="PF20669">
    <property type="entry name" value="Exo70_N"/>
    <property type="match status" value="1"/>
</dbReference>
<accession>A0ABD3SKV3</accession>
<dbReference type="AlphaFoldDB" id="A0ABD3SKV3"/>
<evidence type="ECO:0000256" key="2">
    <source>
        <dbReference type="ARBA" id="ARBA00022448"/>
    </source>
</evidence>
<comment type="caution">
    <text evidence="5">The sequence shown here is derived from an EMBL/GenBank/DDBJ whole genome shotgun (WGS) entry which is preliminary data.</text>
</comment>
<evidence type="ECO:0000259" key="4">
    <source>
        <dbReference type="Pfam" id="PF03081"/>
    </source>
</evidence>
<keyword evidence="6" id="KW-1185">Reference proteome</keyword>
<dbReference type="Proteomes" id="UP001634393">
    <property type="component" value="Unassembled WGS sequence"/>
</dbReference>
<dbReference type="Pfam" id="PF03081">
    <property type="entry name" value="Exo70_C"/>
    <property type="match status" value="1"/>
</dbReference>
<dbReference type="PANTHER" id="PTHR12542">
    <property type="entry name" value="EXOCYST COMPLEX PROTEIN EXO70"/>
    <property type="match status" value="1"/>
</dbReference>
<dbReference type="PANTHER" id="PTHR12542:SF85">
    <property type="entry name" value="EXOCYST SUBUNIT EXO70 FAMILY PROTEIN"/>
    <property type="match status" value="1"/>
</dbReference>